<dbReference type="Proteomes" id="UP001224775">
    <property type="component" value="Unassembled WGS sequence"/>
</dbReference>
<evidence type="ECO:0000256" key="10">
    <source>
        <dbReference type="SAM" id="Phobius"/>
    </source>
</evidence>
<feature type="compositionally biased region" description="Pro residues" evidence="9">
    <location>
        <begin position="708"/>
        <end position="719"/>
    </location>
</feature>
<feature type="region of interest" description="Disordered" evidence="9">
    <location>
        <begin position="379"/>
        <end position="407"/>
    </location>
</feature>
<keyword evidence="6" id="KW-0408">Iron</keyword>
<dbReference type="CDD" id="cd00207">
    <property type="entry name" value="fer2"/>
    <property type="match status" value="1"/>
</dbReference>
<keyword evidence="7" id="KW-0411">Iron-sulfur</keyword>
<dbReference type="PROSITE" id="PS51085">
    <property type="entry name" value="2FE2S_FER_2"/>
    <property type="match status" value="1"/>
</dbReference>
<dbReference type="InterPro" id="IPR006058">
    <property type="entry name" value="2Fe2S_fd_BS"/>
</dbReference>
<dbReference type="InterPro" id="IPR010241">
    <property type="entry name" value="Fd_pln"/>
</dbReference>
<dbReference type="InterPro" id="IPR001041">
    <property type="entry name" value="2Fe-2S_ferredoxin-type"/>
</dbReference>
<dbReference type="GO" id="GO:0009055">
    <property type="term" value="F:electron transfer activity"/>
    <property type="evidence" value="ECO:0007669"/>
    <property type="project" value="InterPro"/>
</dbReference>
<feature type="compositionally biased region" description="Polar residues" evidence="9">
    <location>
        <begin position="443"/>
        <end position="454"/>
    </location>
</feature>
<evidence type="ECO:0000313" key="12">
    <source>
        <dbReference type="EMBL" id="KAK1738866.1"/>
    </source>
</evidence>
<dbReference type="Gene3D" id="3.40.50.1240">
    <property type="entry name" value="Phosphoglycerate mutase-like"/>
    <property type="match status" value="1"/>
</dbReference>
<keyword evidence="4" id="KW-0479">Metal-binding</keyword>
<dbReference type="SUPFAM" id="SSF54292">
    <property type="entry name" value="2Fe-2S ferredoxin-like"/>
    <property type="match status" value="1"/>
</dbReference>
<feature type="transmembrane region" description="Helical" evidence="10">
    <location>
        <begin position="82"/>
        <end position="104"/>
    </location>
</feature>
<feature type="transmembrane region" description="Helical" evidence="10">
    <location>
        <begin position="183"/>
        <end position="203"/>
    </location>
</feature>
<feature type="transmembrane region" description="Helical" evidence="10">
    <location>
        <begin position="479"/>
        <end position="500"/>
    </location>
</feature>
<feature type="compositionally biased region" description="Low complexity" evidence="9">
    <location>
        <begin position="860"/>
        <end position="900"/>
    </location>
</feature>
<dbReference type="PROSITE" id="PS00197">
    <property type="entry name" value="2FE2S_FER_1"/>
    <property type="match status" value="1"/>
</dbReference>
<dbReference type="PRINTS" id="PR01217">
    <property type="entry name" value="PRICHEXTENSN"/>
</dbReference>
<evidence type="ECO:0000256" key="9">
    <source>
        <dbReference type="SAM" id="MobiDB-lite"/>
    </source>
</evidence>
<feature type="compositionally biased region" description="Low complexity" evidence="9">
    <location>
        <begin position="935"/>
        <end position="944"/>
    </location>
</feature>
<comment type="similarity">
    <text evidence="1">Belongs to the 2Fe2S plant-type ferredoxin family.</text>
</comment>
<dbReference type="InterPro" id="IPR029033">
    <property type="entry name" value="His_PPase_superfam"/>
</dbReference>
<feature type="compositionally biased region" description="Polar residues" evidence="9">
    <location>
        <begin position="765"/>
        <end position="775"/>
    </location>
</feature>
<dbReference type="GO" id="GO:0051537">
    <property type="term" value="F:2 iron, 2 sulfur cluster binding"/>
    <property type="evidence" value="ECO:0007669"/>
    <property type="project" value="UniProtKB-KW"/>
</dbReference>
<feature type="region of interest" description="Disordered" evidence="9">
    <location>
        <begin position="1"/>
        <end position="25"/>
    </location>
</feature>
<organism evidence="12 13">
    <name type="scientific">Skeletonema marinoi</name>
    <dbReference type="NCBI Taxonomy" id="267567"/>
    <lineage>
        <taxon>Eukaryota</taxon>
        <taxon>Sar</taxon>
        <taxon>Stramenopiles</taxon>
        <taxon>Ochrophyta</taxon>
        <taxon>Bacillariophyta</taxon>
        <taxon>Coscinodiscophyceae</taxon>
        <taxon>Thalassiosirophycidae</taxon>
        <taxon>Thalassiosirales</taxon>
        <taxon>Skeletonemataceae</taxon>
        <taxon>Skeletonema</taxon>
        <taxon>Skeletonema marinoi-dohrnii complex</taxon>
    </lineage>
</organism>
<keyword evidence="13" id="KW-1185">Reference proteome</keyword>
<evidence type="ECO:0000256" key="7">
    <source>
        <dbReference type="ARBA" id="ARBA00023014"/>
    </source>
</evidence>
<name>A0AAD9D960_9STRA</name>
<feature type="compositionally biased region" description="Polar residues" evidence="9">
    <location>
        <begin position="575"/>
        <end position="602"/>
    </location>
</feature>
<gene>
    <name evidence="12" type="ORF">QTG54_010182</name>
</gene>
<sequence length="1555" mass="168949">MADTLTKEEGALADEEVPEPEAVDDTIKQTEVAEEAGDDSSAGKPFIVYYNALSRVVMAAFLIAAGSYAIPDVWLNSPSKDFQNCAIFFIIGTGLFLICTLIDFKSTIGNGLIAMVNSSLYVFGAAALEAGSIAFYPGVMDNVTCNGIKPCALGQYLYVAGTLVICFALLWDIARLLRSGNVIPYPFIIALFSALVGAVNFNYGANFLMPQYLTTYDQETTVYQDKLAAMEEHPPTGFHAQNEGQPKVDSDFYINRDNRFGCNSLSSLSAGNTTISKFAGEQFGGLEIRHGAGIEVDVESINPLPVHLIHPDGSEHIEENITEDRSSMSSLTNDLTPGMNKRDRSSLFSKHLRQIQRSSRAQIQLEGIRDAFDSERRNNGVQPWYSAQPNQFDPNNNSSDDRAPQSRHEVFGSIPEKGFITSQVHINQLIRSPEPSVHHHHNTPQLALNNSPARTEQRGNGFMTYVYGRYNDYSRNKRIILLLFLIALLGGCFGVIAVTVGTKNDDSSGNTNDKFVNLEDVTYQGSQLSLEEALPNDFIDEEAYLRDGSDATNNTSYPPSSSSPTTESGGSGKSNIPTPSPFASSSQTYNTVSPTLSSQQIATHSPTSKPSPPPTTLAPSRKPSFPPTPMPSKRPSTPPTSVVYTPMPSQKPEQPPPSRFPTQKPSRQPSQPPTSKPTRRPTPRPSPRPTPITLRPSTEDPTRRPTNMPSPKPSYPPSKEPSKSPTQKPTTLVPSKAPTLEPSKSPTQKPTTLAPSKAPTPEPSKSPTQEPTTLAPSKSPTPEPSKSPTQKPTTRAPSKSPTPEPSTAPPTDEPTWPPSIAPISSSPTSVPSDVPTTLPPSSSPSVRPTTKPTALPPSVTPTVKPTTLEPSRRPTSTSPTSNPITYKPSSFPSITPTSSPLASPTKAPTLEPSTLAIASNPPTPILVTPTAAPQSKVPSSSPVSGPTDEPTLSHQSARINTSFDYDSDKDYDTLAIAAILVASAAAFAPSAPVVSRTTSLGYSIHVFNEDEGIDSTFDCADDSFLVDAAEEAGIDLPYSCRAGACSTCTGKMISGDVDQSEQTFLDDDQMGSVDSSYLQNEGTIEGVWIFHRHGDRAPNRYLGSPTYLAAESAHWYSRIPPVERGDCHHHDHYAALSQHFPPNIHKSQNDGEYTDINREPFGFLTTMKRSFLEDWDIQAYSTNYLRTVTSVQCFLDGLIGYHNSVGENRQKQLLHAGGGLRRYYKDAGKHEHMDPSTLTLSEDLLDYQSSVQVQVRDKKIDTLNAFDKRPKMMNDLVKNVISMEGFQRVDSDAKGLADELSEFLPGLSGAPQAFGGTPSGINWIHANDHFVCRRAHGIPLSAFSDYEGTSDEDEVERLLESWATPVCSHLSWRFREWYACPKLVAAIAAPPFQEMLDQMIDVTSMVSGEDCGGRDMVEGTGGTHSHMVEGSISNSSQHSMSSWRWWPDYSSAIAFELVRLNKGHEYGDTTHIIRVILNGRTLCLLPRLSTDDEGILKDQPPCSRQRFGAVSEGQSQMLSLSDFAQIISVLEQSSYASTNEDGGVYNGTKVGVEGG</sequence>
<feature type="region of interest" description="Disordered" evidence="9">
    <location>
        <begin position="434"/>
        <end position="454"/>
    </location>
</feature>
<feature type="compositionally biased region" description="Polar residues" evidence="9">
    <location>
        <begin position="742"/>
        <end position="754"/>
    </location>
</feature>
<keyword evidence="2" id="KW-0813">Transport</keyword>
<feature type="transmembrane region" description="Helical" evidence="10">
    <location>
        <begin position="119"/>
        <end position="139"/>
    </location>
</feature>
<comment type="cofactor">
    <cofactor evidence="8">
        <name>[2Fe-2S] cluster</name>
        <dbReference type="ChEBI" id="CHEBI:190135"/>
    </cofactor>
</comment>
<evidence type="ECO:0000256" key="6">
    <source>
        <dbReference type="ARBA" id="ARBA00023004"/>
    </source>
</evidence>
<feature type="compositionally biased region" description="Low complexity" evidence="9">
    <location>
        <begin position="843"/>
        <end position="853"/>
    </location>
</feature>
<feature type="compositionally biased region" description="Acidic residues" evidence="9">
    <location>
        <begin position="11"/>
        <end position="24"/>
    </location>
</feature>
<evidence type="ECO:0000256" key="1">
    <source>
        <dbReference type="ARBA" id="ARBA00007874"/>
    </source>
</evidence>
<protein>
    <submittedName>
        <fullName evidence="12">Ferredoxin</fullName>
    </submittedName>
</protein>
<evidence type="ECO:0000313" key="13">
    <source>
        <dbReference type="Proteomes" id="UP001224775"/>
    </source>
</evidence>
<feature type="transmembrane region" description="Helical" evidence="10">
    <location>
        <begin position="151"/>
        <end position="171"/>
    </location>
</feature>
<keyword evidence="10" id="KW-0472">Membrane</keyword>
<dbReference type="InterPro" id="IPR012675">
    <property type="entry name" value="Beta-grasp_dom_sf"/>
</dbReference>
<feature type="transmembrane region" description="Helical" evidence="10">
    <location>
        <begin position="47"/>
        <end position="70"/>
    </location>
</feature>
<feature type="compositionally biased region" description="Low complexity" evidence="9">
    <location>
        <begin position="821"/>
        <end position="836"/>
    </location>
</feature>
<feature type="compositionally biased region" description="Polar residues" evidence="9">
    <location>
        <begin position="379"/>
        <end position="398"/>
    </location>
</feature>
<feature type="domain" description="2Fe-2S ferredoxin-type" evidence="11">
    <location>
        <begin position="1002"/>
        <end position="1095"/>
    </location>
</feature>
<feature type="compositionally biased region" description="Low complexity" evidence="9">
    <location>
        <begin position="786"/>
        <end position="799"/>
    </location>
</feature>
<keyword evidence="3" id="KW-0001">2Fe-2S</keyword>
<feature type="compositionally biased region" description="Low complexity" evidence="9">
    <location>
        <begin position="555"/>
        <end position="568"/>
    </location>
</feature>
<evidence type="ECO:0000256" key="4">
    <source>
        <dbReference type="ARBA" id="ARBA00022723"/>
    </source>
</evidence>
<dbReference type="GO" id="GO:0022900">
    <property type="term" value="P:electron transport chain"/>
    <property type="evidence" value="ECO:0007669"/>
    <property type="project" value="InterPro"/>
</dbReference>
<keyword evidence="10" id="KW-0812">Transmembrane</keyword>
<dbReference type="Pfam" id="PF00111">
    <property type="entry name" value="Fer2"/>
    <property type="match status" value="1"/>
</dbReference>
<reference evidence="12" key="1">
    <citation type="submission" date="2023-06" db="EMBL/GenBank/DDBJ databases">
        <title>Survivors Of The Sea: Transcriptome response of Skeletonema marinoi to long-term dormancy.</title>
        <authorList>
            <person name="Pinder M.I.M."/>
            <person name="Kourtchenko O."/>
            <person name="Robertson E.K."/>
            <person name="Larsson T."/>
            <person name="Maumus F."/>
            <person name="Osuna-Cruz C.M."/>
            <person name="Vancaester E."/>
            <person name="Stenow R."/>
            <person name="Vandepoele K."/>
            <person name="Ploug H."/>
            <person name="Bruchert V."/>
            <person name="Godhe A."/>
            <person name="Topel M."/>
        </authorList>
    </citation>
    <scope>NUCLEOTIDE SEQUENCE</scope>
    <source>
        <strain evidence="12">R05AC</strain>
    </source>
</reference>
<keyword evidence="10" id="KW-1133">Transmembrane helix</keyword>
<dbReference type="EMBL" id="JATAAI010000019">
    <property type="protein sequence ID" value="KAK1738866.1"/>
    <property type="molecule type" value="Genomic_DNA"/>
</dbReference>
<feature type="region of interest" description="Disordered" evidence="9">
    <location>
        <begin position="548"/>
        <end position="957"/>
    </location>
</feature>
<dbReference type="SUPFAM" id="SSF53254">
    <property type="entry name" value="Phosphoglycerate mutase-like"/>
    <property type="match status" value="1"/>
</dbReference>
<feature type="compositionally biased region" description="Low complexity" evidence="9">
    <location>
        <begin position="639"/>
        <end position="652"/>
    </location>
</feature>
<evidence type="ECO:0000256" key="5">
    <source>
        <dbReference type="ARBA" id="ARBA00022982"/>
    </source>
</evidence>
<keyword evidence="5" id="KW-0249">Electron transport</keyword>
<dbReference type="InterPro" id="IPR036010">
    <property type="entry name" value="2Fe-2S_ferredoxin-like_sf"/>
</dbReference>
<feature type="compositionally biased region" description="Pro residues" evidence="9">
    <location>
        <begin position="624"/>
        <end position="638"/>
    </location>
</feature>
<dbReference type="PANTHER" id="PTHR43112:SF3">
    <property type="entry name" value="FERREDOXIN-2, CHLOROPLASTIC"/>
    <property type="match status" value="1"/>
</dbReference>
<feature type="compositionally biased region" description="Pro residues" evidence="9">
    <location>
        <begin position="800"/>
        <end position="820"/>
    </location>
</feature>
<evidence type="ECO:0000259" key="11">
    <source>
        <dbReference type="PROSITE" id="PS51085"/>
    </source>
</evidence>
<evidence type="ECO:0000256" key="8">
    <source>
        <dbReference type="ARBA" id="ARBA00034078"/>
    </source>
</evidence>
<comment type="caution">
    <text evidence="12">The sequence shown here is derived from an EMBL/GenBank/DDBJ whole genome shotgun (WGS) entry which is preliminary data.</text>
</comment>
<proteinExistence type="inferred from homology"/>
<dbReference type="Gene3D" id="3.10.20.30">
    <property type="match status" value="1"/>
</dbReference>
<dbReference type="GO" id="GO:0046872">
    <property type="term" value="F:metal ion binding"/>
    <property type="evidence" value="ECO:0007669"/>
    <property type="project" value="UniProtKB-KW"/>
</dbReference>
<feature type="compositionally biased region" description="Basic and acidic residues" evidence="9">
    <location>
        <begin position="1"/>
        <end position="10"/>
    </location>
</feature>
<evidence type="ECO:0000256" key="3">
    <source>
        <dbReference type="ARBA" id="ARBA00022714"/>
    </source>
</evidence>
<accession>A0AAD9D960</accession>
<dbReference type="NCBIfam" id="TIGR02008">
    <property type="entry name" value="fdx_plant"/>
    <property type="match status" value="1"/>
</dbReference>
<dbReference type="PANTHER" id="PTHR43112">
    <property type="entry name" value="FERREDOXIN"/>
    <property type="match status" value="1"/>
</dbReference>
<evidence type="ECO:0000256" key="2">
    <source>
        <dbReference type="ARBA" id="ARBA00022448"/>
    </source>
</evidence>